<dbReference type="Proteomes" id="UP000265955">
    <property type="component" value="Unassembled WGS sequence"/>
</dbReference>
<keyword evidence="4" id="KW-0488">Methylation</keyword>
<evidence type="ECO:0000256" key="5">
    <source>
        <dbReference type="ARBA" id="ARBA00022519"/>
    </source>
</evidence>
<evidence type="ECO:0000256" key="3">
    <source>
        <dbReference type="ARBA" id="ARBA00022475"/>
    </source>
</evidence>
<dbReference type="SUPFAM" id="SSF54523">
    <property type="entry name" value="Pili subunits"/>
    <property type="match status" value="1"/>
</dbReference>
<dbReference type="InterPro" id="IPR045584">
    <property type="entry name" value="Pilin-like"/>
</dbReference>
<dbReference type="OrthoDB" id="8929668at2"/>
<dbReference type="GO" id="GO:0015628">
    <property type="term" value="P:protein secretion by the type II secretion system"/>
    <property type="evidence" value="ECO:0007669"/>
    <property type="project" value="InterPro"/>
</dbReference>
<keyword evidence="7" id="KW-1133">Transmembrane helix</keyword>
<evidence type="ECO:0000256" key="8">
    <source>
        <dbReference type="ARBA" id="ARBA00023136"/>
    </source>
</evidence>
<evidence type="ECO:0000259" key="11">
    <source>
        <dbReference type="Pfam" id="PF12019"/>
    </source>
</evidence>
<evidence type="ECO:0000256" key="1">
    <source>
        <dbReference type="ARBA" id="ARBA00004377"/>
    </source>
</evidence>
<keyword evidence="3" id="KW-1003">Cell membrane</keyword>
<feature type="domain" description="General secretion pathway GspH" evidence="11">
    <location>
        <begin position="35"/>
        <end position="152"/>
    </location>
</feature>
<proteinExistence type="inferred from homology"/>
<evidence type="ECO:0000256" key="10">
    <source>
        <dbReference type="ARBA" id="ARBA00030775"/>
    </source>
</evidence>
<accession>A0A3A3FZH8</accession>
<comment type="caution">
    <text evidence="12">The sequence shown here is derived from an EMBL/GenBank/DDBJ whole genome shotgun (WGS) entry which is preliminary data.</text>
</comment>
<dbReference type="EMBL" id="QYUO01000001">
    <property type="protein sequence ID" value="RJG00079.1"/>
    <property type="molecule type" value="Genomic_DNA"/>
</dbReference>
<evidence type="ECO:0000256" key="9">
    <source>
        <dbReference type="ARBA" id="ARBA00025772"/>
    </source>
</evidence>
<name>A0A3A3FZH8_9BURK</name>
<dbReference type="Gene3D" id="3.55.40.10">
    <property type="entry name" value="minor pseudopilin epsh domain"/>
    <property type="match status" value="1"/>
</dbReference>
<comment type="subcellular location">
    <subcellularLocation>
        <location evidence="1">Cell inner membrane</location>
        <topology evidence="1">Single-pass membrane protein</topology>
    </subcellularLocation>
</comment>
<keyword evidence="13" id="KW-1185">Reference proteome</keyword>
<evidence type="ECO:0000313" key="13">
    <source>
        <dbReference type="Proteomes" id="UP000265955"/>
    </source>
</evidence>
<keyword evidence="8" id="KW-0472">Membrane</keyword>
<protein>
    <recommendedName>
        <fullName evidence="2">Type II secretion system protein H</fullName>
    </recommendedName>
    <alternativeName>
        <fullName evidence="10">General secretion pathway protein H</fullName>
    </alternativeName>
</protein>
<dbReference type="InterPro" id="IPR022346">
    <property type="entry name" value="T2SS_GspH"/>
</dbReference>
<dbReference type="AlphaFoldDB" id="A0A3A3FZH8"/>
<dbReference type="GO" id="GO:0015627">
    <property type="term" value="C:type II protein secretion system complex"/>
    <property type="evidence" value="ECO:0007669"/>
    <property type="project" value="InterPro"/>
</dbReference>
<evidence type="ECO:0000256" key="7">
    <source>
        <dbReference type="ARBA" id="ARBA00022989"/>
    </source>
</evidence>
<sequence length="166" mass="17883">MVELLTVLAVMAILLGIAAPSFGELIQSQKASSTVNDFLSSIQLARSEAIRRGVRVDLVPSGENWSAGWTVFVDEDNDQKPGPGEQVIFTHPSAPPDMVITSVLTDQSPLYLAYAATGRTRTNHAGGQQPQFGSFTFELGKQKRKIVLNALGRPRVCTPKAGEDNC</sequence>
<dbReference type="Pfam" id="PF12019">
    <property type="entry name" value="GspH"/>
    <property type="match status" value="1"/>
</dbReference>
<organism evidence="12 13">
    <name type="scientific">Noviherbaspirillum saxi</name>
    <dbReference type="NCBI Taxonomy" id="2320863"/>
    <lineage>
        <taxon>Bacteria</taxon>
        <taxon>Pseudomonadati</taxon>
        <taxon>Pseudomonadota</taxon>
        <taxon>Betaproteobacteria</taxon>
        <taxon>Burkholderiales</taxon>
        <taxon>Oxalobacteraceae</taxon>
        <taxon>Noviherbaspirillum</taxon>
    </lineage>
</organism>
<evidence type="ECO:0000256" key="2">
    <source>
        <dbReference type="ARBA" id="ARBA00021549"/>
    </source>
</evidence>
<gene>
    <name evidence="12" type="ORF">D3871_10740</name>
</gene>
<keyword evidence="5" id="KW-0997">Cell inner membrane</keyword>
<evidence type="ECO:0000313" key="12">
    <source>
        <dbReference type="EMBL" id="RJG00079.1"/>
    </source>
</evidence>
<reference evidence="13" key="1">
    <citation type="submission" date="2018-09" db="EMBL/GenBank/DDBJ databases">
        <authorList>
            <person name="Zhu H."/>
        </authorList>
    </citation>
    <scope>NUCLEOTIDE SEQUENCE [LARGE SCALE GENOMIC DNA]</scope>
    <source>
        <strain evidence="13">K1R23-30</strain>
    </source>
</reference>
<evidence type="ECO:0000256" key="6">
    <source>
        <dbReference type="ARBA" id="ARBA00022692"/>
    </source>
</evidence>
<dbReference type="GO" id="GO:0005886">
    <property type="term" value="C:plasma membrane"/>
    <property type="evidence" value="ECO:0007669"/>
    <property type="project" value="UniProtKB-SubCell"/>
</dbReference>
<evidence type="ECO:0000256" key="4">
    <source>
        <dbReference type="ARBA" id="ARBA00022481"/>
    </source>
</evidence>
<comment type="similarity">
    <text evidence="9">Belongs to the GSP H family.</text>
</comment>
<keyword evidence="6" id="KW-0812">Transmembrane</keyword>